<name>A0ACC3DL95_9PEZI</name>
<proteinExistence type="predicted"/>
<dbReference type="EMBL" id="JAWDJW010002906">
    <property type="protein sequence ID" value="KAK3077385.1"/>
    <property type="molecule type" value="Genomic_DNA"/>
</dbReference>
<sequence>MVGMASGTPATQRARVGEPQAAPTAQQTENVAQKRDLTSWWRQFKRNGPKGNEERGDYDFSVSTYSGSLRSTDSGTTTKATWRRSATLGSQRRLNERESVMSLTDYPIAEETGIFGVPLQTSIRYANVAISLFDADGNSYIYGYVPIVVAKCGVFLKEKATDVEGIFRLAGSEKRIKELRNVFNSPDRYGKGLDWSGFTVHDAANILRRYFNQLPEPIIPLQFYEAFRAPLRGHQEQAVGPMDGQGPTEGEFHMEHAIRTYQRLITELPPLNRQLLLYILDLLAVFASKSDQNKMTTANLAAIFQPGLLSHPNHDMAPQEYRLSQDVLIFLIENQDHFLIGMQGTEADAKTVQEVQSGPPTPQVRTPTTPNRAKTVIGRSGSNSSAGADSVRAHGGIRRNASVSSRNSRGSPVPSPVTPSFGSVGGVHRSNTVPSRKQGTPSS</sequence>
<organism evidence="1 2">
    <name type="scientific">Coniosporium uncinatum</name>
    <dbReference type="NCBI Taxonomy" id="93489"/>
    <lineage>
        <taxon>Eukaryota</taxon>
        <taxon>Fungi</taxon>
        <taxon>Dikarya</taxon>
        <taxon>Ascomycota</taxon>
        <taxon>Pezizomycotina</taxon>
        <taxon>Dothideomycetes</taxon>
        <taxon>Dothideomycetes incertae sedis</taxon>
        <taxon>Coniosporium</taxon>
    </lineage>
</organism>
<reference evidence="1" key="1">
    <citation type="submission" date="2024-09" db="EMBL/GenBank/DDBJ databases">
        <title>Black Yeasts Isolated from many extreme environments.</title>
        <authorList>
            <person name="Coleine C."/>
            <person name="Stajich J.E."/>
            <person name="Selbmann L."/>
        </authorList>
    </citation>
    <scope>NUCLEOTIDE SEQUENCE</scope>
    <source>
        <strain evidence="1">CCFEE 5737</strain>
    </source>
</reference>
<accession>A0ACC3DL95</accession>
<comment type="caution">
    <text evidence="1">The sequence shown here is derived from an EMBL/GenBank/DDBJ whole genome shotgun (WGS) entry which is preliminary data.</text>
</comment>
<protein>
    <submittedName>
        <fullName evidence="1">Uncharacterized protein</fullName>
    </submittedName>
</protein>
<evidence type="ECO:0000313" key="2">
    <source>
        <dbReference type="Proteomes" id="UP001186974"/>
    </source>
</evidence>
<evidence type="ECO:0000313" key="1">
    <source>
        <dbReference type="EMBL" id="KAK3077385.1"/>
    </source>
</evidence>
<keyword evidence="2" id="KW-1185">Reference proteome</keyword>
<dbReference type="Proteomes" id="UP001186974">
    <property type="component" value="Unassembled WGS sequence"/>
</dbReference>
<feature type="non-terminal residue" evidence="1">
    <location>
        <position position="443"/>
    </location>
</feature>
<gene>
    <name evidence="1" type="ORF">LTS18_010409</name>
</gene>